<dbReference type="EMBL" id="JAIQCV010000011">
    <property type="protein sequence ID" value="KAH1048180.1"/>
    <property type="molecule type" value="Genomic_DNA"/>
</dbReference>
<dbReference type="AlphaFoldDB" id="A0A9D3UNG7"/>
<dbReference type="Proteomes" id="UP000828251">
    <property type="component" value="Unassembled WGS sequence"/>
</dbReference>
<reference evidence="1 2" key="1">
    <citation type="journal article" date="2021" name="Plant Biotechnol. J.">
        <title>Multi-omics assisted identification of the key and species-specific regulatory components of drought-tolerant mechanisms in Gossypium stocksii.</title>
        <authorList>
            <person name="Yu D."/>
            <person name="Ke L."/>
            <person name="Zhang D."/>
            <person name="Wu Y."/>
            <person name="Sun Y."/>
            <person name="Mei J."/>
            <person name="Sun J."/>
            <person name="Sun Y."/>
        </authorList>
    </citation>
    <scope>NUCLEOTIDE SEQUENCE [LARGE SCALE GENOMIC DNA]</scope>
    <source>
        <strain evidence="2">cv. E1</strain>
        <tissue evidence="1">Leaf</tissue>
    </source>
</reference>
<comment type="caution">
    <text evidence="1">The sequence shown here is derived from an EMBL/GenBank/DDBJ whole genome shotgun (WGS) entry which is preliminary data.</text>
</comment>
<accession>A0A9D3UNG7</accession>
<evidence type="ECO:0000313" key="2">
    <source>
        <dbReference type="Proteomes" id="UP000828251"/>
    </source>
</evidence>
<organism evidence="1 2">
    <name type="scientific">Gossypium stocksii</name>
    <dbReference type="NCBI Taxonomy" id="47602"/>
    <lineage>
        <taxon>Eukaryota</taxon>
        <taxon>Viridiplantae</taxon>
        <taxon>Streptophyta</taxon>
        <taxon>Embryophyta</taxon>
        <taxon>Tracheophyta</taxon>
        <taxon>Spermatophyta</taxon>
        <taxon>Magnoliopsida</taxon>
        <taxon>eudicotyledons</taxon>
        <taxon>Gunneridae</taxon>
        <taxon>Pentapetalae</taxon>
        <taxon>rosids</taxon>
        <taxon>malvids</taxon>
        <taxon>Malvales</taxon>
        <taxon>Malvaceae</taxon>
        <taxon>Malvoideae</taxon>
        <taxon>Gossypium</taxon>
    </lineage>
</organism>
<protein>
    <submittedName>
        <fullName evidence="1">Uncharacterized protein</fullName>
    </submittedName>
</protein>
<sequence>MPSIKIRTWLLVKWPGHCGNQFELNRQVNGTLSLIKWEALDVCWVNIGGVVNTNRNTSSAGDGTENAWNKGYKQVAVEVDCLCNTLNLNRFSVANMVVHSSVGLDRAGPPKAERGSDTTNF</sequence>
<name>A0A9D3UNG7_9ROSI</name>
<proteinExistence type="predicted"/>
<gene>
    <name evidence="1" type="ORF">J1N35_038964</name>
</gene>
<evidence type="ECO:0000313" key="1">
    <source>
        <dbReference type="EMBL" id="KAH1048180.1"/>
    </source>
</evidence>
<keyword evidence="2" id="KW-1185">Reference proteome</keyword>